<name>A0A8T2Q5W2_CERRI</name>
<evidence type="ECO:0000256" key="1">
    <source>
        <dbReference type="SAM" id="Coils"/>
    </source>
</evidence>
<sequence length="81" mass="9083">MKEAVELADANQATLFQQLQVSEAATAVARTERQWELNSLIKEKAALSQKLAEAEAAQIRLKSESKTEIDRLLEEKRDLAD</sequence>
<dbReference type="PANTHER" id="PTHR47242">
    <property type="entry name" value="TRAF-LIKE FAMILY PROTEIN"/>
    <property type="match status" value="1"/>
</dbReference>
<dbReference type="EMBL" id="CM035442">
    <property type="protein sequence ID" value="KAH7279030.1"/>
    <property type="molecule type" value="Genomic_DNA"/>
</dbReference>
<dbReference type="AlphaFoldDB" id="A0A8T2Q5W2"/>
<proteinExistence type="predicted"/>
<comment type="caution">
    <text evidence="2">The sequence shown here is derived from an EMBL/GenBank/DDBJ whole genome shotgun (WGS) entry which is preliminary data.</text>
</comment>
<reference evidence="2" key="1">
    <citation type="submission" date="2021-08" db="EMBL/GenBank/DDBJ databases">
        <title>WGS assembly of Ceratopteris richardii.</title>
        <authorList>
            <person name="Marchant D.B."/>
            <person name="Chen G."/>
            <person name="Jenkins J."/>
            <person name="Shu S."/>
            <person name="Leebens-Mack J."/>
            <person name="Grimwood J."/>
            <person name="Schmutz J."/>
            <person name="Soltis P."/>
            <person name="Soltis D."/>
            <person name="Chen Z.-H."/>
        </authorList>
    </citation>
    <scope>NUCLEOTIDE SEQUENCE</scope>
    <source>
        <strain evidence="2">Whitten #5841</strain>
        <tissue evidence="2">Leaf</tissue>
    </source>
</reference>
<dbReference type="PANTHER" id="PTHR47242:SF1">
    <property type="entry name" value="TRAF-LIKE FAMILY PROTEIN"/>
    <property type="match status" value="1"/>
</dbReference>
<keyword evidence="1" id="KW-0175">Coiled coil</keyword>
<dbReference type="Proteomes" id="UP000825935">
    <property type="component" value="Chromosome 37"/>
</dbReference>
<organism evidence="2 3">
    <name type="scientific">Ceratopteris richardii</name>
    <name type="common">Triangle waterfern</name>
    <dbReference type="NCBI Taxonomy" id="49495"/>
    <lineage>
        <taxon>Eukaryota</taxon>
        <taxon>Viridiplantae</taxon>
        <taxon>Streptophyta</taxon>
        <taxon>Embryophyta</taxon>
        <taxon>Tracheophyta</taxon>
        <taxon>Polypodiopsida</taxon>
        <taxon>Polypodiidae</taxon>
        <taxon>Polypodiales</taxon>
        <taxon>Pteridineae</taxon>
        <taxon>Pteridaceae</taxon>
        <taxon>Parkerioideae</taxon>
        <taxon>Ceratopteris</taxon>
    </lineage>
</organism>
<keyword evidence="3" id="KW-1185">Reference proteome</keyword>
<evidence type="ECO:0000313" key="3">
    <source>
        <dbReference type="Proteomes" id="UP000825935"/>
    </source>
</evidence>
<feature type="coiled-coil region" evidence="1">
    <location>
        <begin position="37"/>
        <end position="64"/>
    </location>
</feature>
<accession>A0A8T2Q5W2</accession>
<evidence type="ECO:0000313" key="2">
    <source>
        <dbReference type="EMBL" id="KAH7279030.1"/>
    </source>
</evidence>
<protein>
    <submittedName>
        <fullName evidence="2">Uncharacterized protein</fullName>
    </submittedName>
</protein>
<gene>
    <name evidence="2" type="ORF">KP509_37G002000</name>
</gene>